<keyword evidence="3" id="KW-1185">Reference proteome</keyword>
<proteinExistence type="predicted"/>
<dbReference type="SUPFAM" id="SSF81383">
    <property type="entry name" value="F-box domain"/>
    <property type="match status" value="1"/>
</dbReference>
<reference evidence="2 3" key="1">
    <citation type="submission" date="2022-03" db="EMBL/GenBank/DDBJ databases">
        <authorList>
            <person name="Macdonald S."/>
            <person name="Ahmed S."/>
            <person name="Newling K."/>
        </authorList>
    </citation>
    <scope>NUCLEOTIDE SEQUENCE [LARGE SCALE GENOMIC DNA]</scope>
</reference>
<protein>
    <recommendedName>
        <fullName evidence="1">F-box domain-containing protein</fullName>
    </recommendedName>
</protein>
<dbReference type="PANTHER" id="PTHR39741">
    <property type="entry name" value="F-BOX DOMAIN CONTAINING PROTEIN, EXPRESSED"/>
    <property type="match status" value="1"/>
</dbReference>
<evidence type="ECO:0000313" key="2">
    <source>
        <dbReference type="EMBL" id="CAH8359034.1"/>
    </source>
</evidence>
<evidence type="ECO:0000259" key="1">
    <source>
        <dbReference type="Pfam" id="PF12937"/>
    </source>
</evidence>
<dbReference type="PANTHER" id="PTHR39741:SF2">
    <property type="entry name" value="F-BOX DOMAIN-CONTAINING PROTEIN"/>
    <property type="match status" value="1"/>
</dbReference>
<organism evidence="2 3">
    <name type="scientific">Eruca vesicaria subsp. sativa</name>
    <name type="common">Garden rocket</name>
    <name type="synonym">Eruca sativa</name>
    <dbReference type="NCBI Taxonomy" id="29727"/>
    <lineage>
        <taxon>Eukaryota</taxon>
        <taxon>Viridiplantae</taxon>
        <taxon>Streptophyta</taxon>
        <taxon>Embryophyta</taxon>
        <taxon>Tracheophyta</taxon>
        <taxon>Spermatophyta</taxon>
        <taxon>Magnoliopsida</taxon>
        <taxon>eudicotyledons</taxon>
        <taxon>Gunneridae</taxon>
        <taxon>Pentapetalae</taxon>
        <taxon>rosids</taxon>
        <taxon>malvids</taxon>
        <taxon>Brassicales</taxon>
        <taxon>Brassicaceae</taxon>
        <taxon>Brassiceae</taxon>
        <taxon>Eruca</taxon>
    </lineage>
</organism>
<accession>A0ABC8KKI8</accession>
<comment type="caution">
    <text evidence="2">The sequence shown here is derived from an EMBL/GenBank/DDBJ whole genome shotgun (WGS) entry which is preliminary data.</text>
</comment>
<feature type="domain" description="F-box" evidence="1">
    <location>
        <begin position="8"/>
        <end position="45"/>
    </location>
</feature>
<dbReference type="Pfam" id="PF12937">
    <property type="entry name" value="F-box-like"/>
    <property type="match status" value="1"/>
</dbReference>
<evidence type="ECO:0000313" key="3">
    <source>
        <dbReference type="Proteomes" id="UP001642260"/>
    </source>
</evidence>
<name>A0ABC8KKI8_ERUVS</name>
<gene>
    <name evidence="2" type="ORF">ERUC_LOCUS24790</name>
</gene>
<dbReference type="EMBL" id="CAKOAT010257932">
    <property type="protein sequence ID" value="CAH8359034.1"/>
    <property type="molecule type" value="Genomic_DNA"/>
</dbReference>
<sequence>MQFTGIEELDIKIFSLLGPCDLMRSCLVSRSWCRFVTGHPFMRDLVLEMVNVANTGVRFTNQHPDCALLVRALKYAPRINCLSEAVKASSHHHEEEGYDNISNTVHDFMLTGPWMSRGRSGSSGTEWLMYKLNELSLVGSIKIYLEPTYPSLPVSPVYGARFVRFIFGDVSEEDVFSATFTTPLFPMTHNRAQKFSLEKPLICINKFLVVEFHEPVLSVGGLYHMGVSYIRVKGRDLGSSFRRTFVSPTGDVVLQATTYLDPKVKSELDLLAARLRVGDDVQIPKLVGFLNDENNV</sequence>
<dbReference type="InterPro" id="IPR001810">
    <property type="entry name" value="F-box_dom"/>
</dbReference>
<dbReference type="Proteomes" id="UP001642260">
    <property type="component" value="Unassembled WGS sequence"/>
</dbReference>
<dbReference type="AlphaFoldDB" id="A0ABC8KKI8"/>
<dbReference type="InterPro" id="IPR055336">
    <property type="entry name" value="At4g00755-like"/>
</dbReference>
<dbReference type="InterPro" id="IPR036047">
    <property type="entry name" value="F-box-like_dom_sf"/>
</dbReference>